<dbReference type="PANTHER" id="PTHR14690:SF0">
    <property type="entry name" value="IQ MOTIF CONTAINING WITH AAA DOMAIN 1"/>
    <property type="match status" value="1"/>
</dbReference>
<reference evidence="1" key="1">
    <citation type="journal article" date="2013" name="Genetics">
        <title>The draft genome and transcriptome of Panagrellus redivivus are shaped by the harsh demands of a free-living lifestyle.</title>
        <authorList>
            <person name="Srinivasan J."/>
            <person name="Dillman A.R."/>
            <person name="Macchietto M.G."/>
            <person name="Heikkinen L."/>
            <person name="Lakso M."/>
            <person name="Fracchia K.M."/>
            <person name="Antoshechkin I."/>
            <person name="Mortazavi A."/>
            <person name="Wong G."/>
            <person name="Sternberg P.W."/>
        </authorList>
    </citation>
    <scope>NUCLEOTIDE SEQUENCE [LARGE SCALE GENOMIC DNA]</scope>
    <source>
        <strain evidence="1">MT8872</strain>
    </source>
</reference>
<name>A0A7E4VY62_PANRE</name>
<dbReference type="SUPFAM" id="SSF52540">
    <property type="entry name" value="P-loop containing nucleoside triphosphate hydrolases"/>
    <property type="match status" value="1"/>
</dbReference>
<dbReference type="PANTHER" id="PTHR14690">
    <property type="entry name" value="IQ MOTIF CONTAINING WITH AAA DOMAIN 1"/>
    <property type="match status" value="1"/>
</dbReference>
<sequence>MSLSNNHVLNVEQNCTSFCKGQLLETVQNLVNLGDGITKSKAVRKNPSLPIKRLAAFIKMCQLYDELYYIEKTPATLVGFLASVKLFCEFYLRSYMRLSDASMKQTDQLCMKEGFSMHNLQMVLSSQFIHPNRVYLRGKRIEDEEALRVQMLFREEFQRAQTIVTELDIAMDIALDTAELDIDEYCTIIQSAERIYQALSRYFHLIAVKQKALDLRASEGVEVDPIKAIVKVQSITRGHLARKQADHFRREEHQRLGLSIDGLLSSISKDRKTTFLKDLPLNQHCFPDSDLPPPPRSLNELDEYIRDHYFTPDPLKLIDPPPQGSLRKVDGYVENLVAELILAEAIKIIDPAVMQHWKFDDLITMSVLVKTRGKTSHVDLRNFLYASMVLPMALSPWKLDVTRHASILLVGDAGSGKTAWSVGMAEKCLATRLRISRKLFTRKFMGRKRLLETITQFVHQDGYSFVEFDRLEMFATNKNRKSPIKTLIVKLLTELRKRHCQIVGLSRTADLIPDVLTAFDYVITLRNPVGIDRYSLIAQTLAARQDQETLLRTPKRLFEISKATKKANAGETIAKVDAKFSKPITTTVSNVHKMQMKHS</sequence>
<dbReference type="Proteomes" id="UP000492821">
    <property type="component" value="Unassembled WGS sequence"/>
</dbReference>
<dbReference type="AlphaFoldDB" id="A0A7E4VY62"/>
<dbReference type="InterPro" id="IPR027417">
    <property type="entry name" value="P-loop_NTPase"/>
</dbReference>
<dbReference type="InterPro" id="IPR052267">
    <property type="entry name" value="N-DRC_Component"/>
</dbReference>
<dbReference type="Gene3D" id="1.10.8.60">
    <property type="match status" value="1"/>
</dbReference>
<proteinExistence type="predicted"/>
<dbReference type="PROSITE" id="PS50096">
    <property type="entry name" value="IQ"/>
    <property type="match status" value="1"/>
</dbReference>
<evidence type="ECO:0000313" key="2">
    <source>
        <dbReference type="WBParaSite" id="Pan_g5063.t1"/>
    </source>
</evidence>
<dbReference type="Gene3D" id="1.20.5.190">
    <property type="match status" value="1"/>
</dbReference>
<dbReference type="InterPro" id="IPR000048">
    <property type="entry name" value="IQ_motif_EF-hand-BS"/>
</dbReference>
<dbReference type="Pfam" id="PF00612">
    <property type="entry name" value="IQ"/>
    <property type="match status" value="1"/>
</dbReference>
<reference evidence="2" key="2">
    <citation type="submission" date="2020-10" db="UniProtKB">
        <authorList>
            <consortium name="WormBaseParasite"/>
        </authorList>
    </citation>
    <scope>IDENTIFICATION</scope>
</reference>
<dbReference type="WBParaSite" id="Pan_g5063.t1">
    <property type="protein sequence ID" value="Pan_g5063.t1"/>
    <property type="gene ID" value="Pan_g5063"/>
</dbReference>
<organism evidence="1 2">
    <name type="scientific">Panagrellus redivivus</name>
    <name type="common">Microworm</name>
    <dbReference type="NCBI Taxonomy" id="6233"/>
    <lineage>
        <taxon>Eukaryota</taxon>
        <taxon>Metazoa</taxon>
        <taxon>Ecdysozoa</taxon>
        <taxon>Nematoda</taxon>
        <taxon>Chromadorea</taxon>
        <taxon>Rhabditida</taxon>
        <taxon>Tylenchina</taxon>
        <taxon>Panagrolaimomorpha</taxon>
        <taxon>Panagrolaimoidea</taxon>
        <taxon>Panagrolaimidae</taxon>
        <taxon>Panagrellus</taxon>
    </lineage>
</organism>
<keyword evidence="1" id="KW-1185">Reference proteome</keyword>
<evidence type="ECO:0000313" key="1">
    <source>
        <dbReference type="Proteomes" id="UP000492821"/>
    </source>
</evidence>
<dbReference type="UniPathway" id="UPA00792"/>
<dbReference type="Gene3D" id="3.40.50.300">
    <property type="entry name" value="P-loop containing nucleotide triphosphate hydrolases"/>
    <property type="match status" value="1"/>
</dbReference>
<accession>A0A7E4VY62</accession>
<protein>
    <submittedName>
        <fullName evidence="2">Gluconokinase</fullName>
    </submittedName>
</protein>